<dbReference type="EMBL" id="MU005574">
    <property type="protein sequence ID" value="KAF2688244.1"/>
    <property type="molecule type" value="Genomic_DNA"/>
</dbReference>
<gene>
    <name evidence="1" type="ORF">K458DRAFT_475979</name>
</gene>
<organism evidence="1 2">
    <name type="scientific">Lentithecium fluviatile CBS 122367</name>
    <dbReference type="NCBI Taxonomy" id="1168545"/>
    <lineage>
        <taxon>Eukaryota</taxon>
        <taxon>Fungi</taxon>
        <taxon>Dikarya</taxon>
        <taxon>Ascomycota</taxon>
        <taxon>Pezizomycotina</taxon>
        <taxon>Dothideomycetes</taxon>
        <taxon>Pleosporomycetidae</taxon>
        <taxon>Pleosporales</taxon>
        <taxon>Massarineae</taxon>
        <taxon>Lentitheciaceae</taxon>
        <taxon>Lentithecium</taxon>
    </lineage>
</organism>
<evidence type="ECO:0000313" key="1">
    <source>
        <dbReference type="EMBL" id="KAF2688244.1"/>
    </source>
</evidence>
<name>A0A6G1JCF0_9PLEO</name>
<dbReference type="Proteomes" id="UP000799291">
    <property type="component" value="Unassembled WGS sequence"/>
</dbReference>
<dbReference type="AlphaFoldDB" id="A0A6G1JCF0"/>
<evidence type="ECO:0000313" key="2">
    <source>
        <dbReference type="Proteomes" id="UP000799291"/>
    </source>
</evidence>
<accession>A0A6G1JCF0</accession>
<dbReference type="OrthoDB" id="8300194at2759"/>
<dbReference type="SUPFAM" id="SSF56112">
    <property type="entry name" value="Protein kinase-like (PK-like)"/>
    <property type="match status" value="1"/>
</dbReference>
<reference evidence="1" key="1">
    <citation type="journal article" date="2020" name="Stud. Mycol.">
        <title>101 Dothideomycetes genomes: a test case for predicting lifestyles and emergence of pathogens.</title>
        <authorList>
            <person name="Haridas S."/>
            <person name="Albert R."/>
            <person name="Binder M."/>
            <person name="Bloem J."/>
            <person name="Labutti K."/>
            <person name="Salamov A."/>
            <person name="Andreopoulos B."/>
            <person name="Baker S."/>
            <person name="Barry K."/>
            <person name="Bills G."/>
            <person name="Bluhm B."/>
            <person name="Cannon C."/>
            <person name="Castanera R."/>
            <person name="Culley D."/>
            <person name="Daum C."/>
            <person name="Ezra D."/>
            <person name="Gonzalez J."/>
            <person name="Henrissat B."/>
            <person name="Kuo A."/>
            <person name="Liang C."/>
            <person name="Lipzen A."/>
            <person name="Lutzoni F."/>
            <person name="Magnuson J."/>
            <person name="Mondo S."/>
            <person name="Nolan M."/>
            <person name="Ohm R."/>
            <person name="Pangilinan J."/>
            <person name="Park H.-J."/>
            <person name="Ramirez L."/>
            <person name="Alfaro M."/>
            <person name="Sun H."/>
            <person name="Tritt A."/>
            <person name="Yoshinaga Y."/>
            <person name="Zwiers L.-H."/>
            <person name="Turgeon B."/>
            <person name="Goodwin S."/>
            <person name="Spatafora J."/>
            <person name="Crous P."/>
            <person name="Grigoriev I."/>
        </authorList>
    </citation>
    <scope>NUCLEOTIDE SEQUENCE</scope>
    <source>
        <strain evidence="1">CBS 122367</strain>
    </source>
</reference>
<sequence length="193" mass="21938">MLVRSAGFPVPKIISYGEHPDTSHAPDSILTARIPGRDLGYSECMLQVMRKWAHPWGGERICSVLGTAVRSMRIPNHSVRPCEPESEFNDHLFYSLGARGFATRELFEETVVVAKRLQAMHHAVVFTHGDLKHHNVMSADWYPDYWEFTTPLRYGSMDYFLNALVLRLGGSEYLAELESEKALVGLTVDSWVW</sequence>
<dbReference type="InterPro" id="IPR011009">
    <property type="entry name" value="Kinase-like_dom_sf"/>
</dbReference>
<keyword evidence="2" id="KW-1185">Reference proteome</keyword>
<evidence type="ECO:0008006" key="3">
    <source>
        <dbReference type="Google" id="ProtNLM"/>
    </source>
</evidence>
<proteinExistence type="predicted"/>
<protein>
    <recommendedName>
        <fullName evidence="3">Aminoglycoside phosphotransferase domain-containing protein</fullName>
    </recommendedName>
</protein>